<dbReference type="Gene3D" id="3.30.70.20">
    <property type="match status" value="2"/>
</dbReference>
<evidence type="ECO:0000256" key="2">
    <source>
        <dbReference type="ARBA" id="ARBA00022723"/>
    </source>
</evidence>
<dbReference type="PROSITE" id="PS51379">
    <property type="entry name" value="4FE4S_FER_2"/>
    <property type="match status" value="3"/>
</dbReference>
<dbReference type="InterPro" id="IPR017896">
    <property type="entry name" value="4Fe4S_Fe-S-bd"/>
</dbReference>
<evidence type="ECO:0000313" key="6">
    <source>
        <dbReference type="EMBL" id="KPD04149.1"/>
    </source>
</evidence>
<keyword evidence="2" id="KW-0479">Metal-binding</keyword>
<dbReference type="SUPFAM" id="SSF54862">
    <property type="entry name" value="4Fe-4S ferredoxins"/>
    <property type="match status" value="1"/>
</dbReference>
<dbReference type="PANTHER" id="PTHR24960:SF79">
    <property type="entry name" value="PHOTOSYSTEM I IRON-SULFUR CENTER"/>
    <property type="match status" value="1"/>
</dbReference>
<keyword evidence="7" id="KW-1185">Reference proteome</keyword>
<name>A0A0N0ZBE7_9GAMM</name>
<dbReference type="PANTHER" id="PTHR24960">
    <property type="entry name" value="PHOTOSYSTEM I IRON-SULFUR CENTER-RELATED"/>
    <property type="match status" value="1"/>
</dbReference>
<evidence type="ECO:0000256" key="4">
    <source>
        <dbReference type="ARBA" id="ARBA00023014"/>
    </source>
</evidence>
<evidence type="ECO:0000313" key="7">
    <source>
        <dbReference type="Proteomes" id="UP000053226"/>
    </source>
</evidence>
<keyword evidence="3" id="KW-0408">Iron</keyword>
<dbReference type="EMBL" id="LGAA01000003">
    <property type="protein sequence ID" value="KPD04149.1"/>
    <property type="molecule type" value="Genomic_DNA"/>
</dbReference>
<dbReference type="PROSITE" id="PS00198">
    <property type="entry name" value="4FE4S_FER_1"/>
    <property type="match status" value="1"/>
</dbReference>
<dbReference type="OrthoDB" id="9808559at2"/>
<feature type="domain" description="4Fe-4S ferredoxin-type" evidence="5">
    <location>
        <begin position="55"/>
        <end position="84"/>
    </location>
</feature>
<keyword evidence="1" id="KW-0004">4Fe-4S</keyword>
<reference evidence="6 7" key="1">
    <citation type="submission" date="2015-07" db="EMBL/GenBank/DDBJ databases">
        <title>ATOL: Assembling a taxonomically balanced genome-scale reconstruction of the evolutionary history of the Enterobacteriaceae.</title>
        <authorList>
            <person name="Plunkett G.III."/>
            <person name="Neeno-Eckwall E.C."/>
            <person name="Glasner J.D."/>
            <person name="Perna N.T."/>
        </authorList>
    </citation>
    <scope>NUCLEOTIDE SEQUENCE [LARGE SCALE GENOMIC DNA]</scope>
    <source>
        <strain evidence="6 7">ATCC 35017</strain>
    </source>
</reference>
<keyword evidence="4" id="KW-0411">Iron-sulfur</keyword>
<feature type="domain" description="4Fe-4S ferredoxin-type" evidence="5">
    <location>
        <begin position="86"/>
        <end position="117"/>
    </location>
</feature>
<evidence type="ECO:0000256" key="1">
    <source>
        <dbReference type="ARBA" id="ARBA00022485"/>
    </source>
</evidence>
<gene>
    <name evidence="6" type="ORF">M992_0256</name>
</gene>
<accession>A0A0N0ZBE7</accession>
<dbReference type="AlphaFoldDB" id="A0A0N0ZBE7"/>
<dbReference type="InterPro" id="IPR050157">
    <property type="entry name" value="PSI_iron-sulfur_center"/>
</dbReference>
<dbReference type="GO" id="GO:0046872">
    <property type="term" value="F:metal ion binding"/>
    <property type="evidence" value="ECO:0007669"/>
    <property type="project" value="UniProtKB-KW"/>
</dbReference>
<organism evidence="6 7">
    <name type="scientific">Moellerella wisconsensis ATCC 35017</name>
    <dbReference type="NCBI Taxonomy" id="1354267"/>
    <lineage>
        <taxon>Bacteria</taxon>
        <taxon>Pseudomonadati</taxon>
        <taxon>Pseudomonadota</taxon>
        <taxon>Gammaproteobacteria</taxon>
        <taxon>Enterobacterales</taxon>
        <taxon>Morganellaceae</taxon>
        <taxon>Moellerella</taxon>
    </lineage>
</organism>
<evidence type="ECO:0000256" key="3">
    <source>
        <dbReference type="ARBA" id="ARBA00023004"/>
    </source>
</evidence>
<dbReference type="InterPro" id="IPR017900">
    <property type="entry name" value="4Fe4S_Fe_S_CS"/>
</dbReference>
<comment type="caution">
    <text evidence="6">The sequence shown here is derived from an EMBL/GenBank/DDBJ whole genome shotgun (WGS) entry which is preliminary data.</text>
</comment>
<evidence type="ECO:0000259" key="5">
    <source>
        <dbReference type="PROSITE" id="PS51379"/>
    </source>
</evidence>
<sequence>MSDSRDANYYRALLSHRSVSRRGLLRGLFGAGKKIQQQIDESVIKRSDGRPPQAVAEALFMHLCSGCGDCVTACPYGIISLQNNRPVLNIDFSACDTGSCLKCTEACATGALNFDIVADTSFNPIISSSCFGRRDASCRMCSYSCPSEALTFDPLNQPIIDETNCDGCGQCKTACYHGYISLEPGIPRLTN</sequence>
<dbReference type="Pfam" id="PF12838">
    <property type="entry name" value="Fer4_7"/>
    <property type="match status" value="1"/>
</dbReference>
<dbReference type="Proteomes" id="UP000053226">
    <property type="component" value="Unassembled WGS sequence"/>
</dbReference>
<dbReference type="GO" id="GO:0051539">
    <property type="term" value="F:4 iron, 4 sulfur cluster binding"/>
    <property type="evidence" value="ECO:0007669"/>
    <property type="project" value="UniProtKB-KW"/>
</dbReference>
<dbReference type="RefSeq" id="WP_053907037.1">
    <property type="nucleotide sequence ID" value="NZ_CAWMUS010000003.1"/>
</dbReference>
<protein>
    <submittedName>
        <fullName evidence="6">NapF family periplasmic nitrate reductase ferredoxin-type component</fullName>
    </submittedName>
</protein>
<proteinExistence type="predicted"/>
<feature type="domain" description="4Fe-4S ferredoxin-type" evidence="5">
    <location>
        <begin position="156"/>
        <end position="185"/>
    </location>
</feature>